<evidence type="ECO:0000313" key="1">
    <source>
        <dbReference type="EMBL" id="AXY01533.1"/>
    </source>
</evidence>
<protein>
    <recommendedName>
        <fullName evidence="3">DUF645 family protein</fullName>
    </recommendedName>
</protein>
<evidence type="ECO:0008006" key="3">
    <source>
        <dbReference type="Google" id="ProtNLM"/>
    </source>
</evidence>
<accession>A0ABM6YV79</accession>
<sequence>MLKSCFPNTTLKCGANHSKLDQAVKRFSCVFTPNAAFLGKDDRNSPFCLGSEQFVTKFLVDNYLFEFTLLDVTDDMS</sequence>
<evidence type="ECO:0000313" key="2">
    <source>
        <dbReference type="Proteomes" id="UP000262832"/>
    </source>
</evidence>
<name>A0ABM6YV79_9VIBR</name>
<reference evidence="1 2" key="1">
    <citation type="submission" date="2018-08" db="EMBL/GenBank/DDBJ databases">
        <title>Genomic taxonomy of the Vibrionaceae family.</title>
        <authorList>
            <person name="Gomez-Gil B."/>
            <person name="Tanaka M."/>
            <person name="Sawabe T."/>
            <person name="Enciso-Ibarra K."/>
        </authorList>
    </citation>
    <scope>NUCLEOTIDE SEQUENCE [LARGE SCALE GENOMIC DNA]</scope>
    <source>
        <strain evidence="1 2">CAIM 1831</strain>
    </source>
</reference>
<dbReference type="EMBL" id="CP032093">
    <property type="protein sequence ID" value="AXY01533.1"/>
    <property type="molecule type" value="Genomic_DNA"/>
</dbReference>
<proteinExistence type="predicted"/>
<keyword evidence="2" id="KW-1185">Reference proteome</keyword>
<gene>
    <name evidence="1" type="ORF">D1115_10545</name>
</gene>
<dbReference type="Proteomes" id="UP000262832">
    <property type="component" value="Chromosome I"/>
</dbReference>
<organism evidence="1 2">
    <name type="scientific">Vibrio alfacsensis</name>
    <dbReference type="NCBI Taxonomy" id="1074311"/>
    <lineage>
        <taxon>Bacteria</taxon>
        <taxon>Pseudomonadati</taxon>
        <taxon>Pseudomonadota</taxon>
        <taxon>Gammaproteobacteria</taxon>
        <taxon>Vibrionales</taxon>
        <taxon>Vibrionaceae</taxon>
        <taxon>Vibrio</taxon>
    </lineage>
</organism>